<dbReference type="RefSeq" id="WP_378261327.1">
    <property type="nucleotide sequence ID" value="NZ_JBHUKR010000004.1"/>
</dbReference>
<protein>
    <submittedName>
        <fullName evidence="1">Uncharacterized protein</fullName>
    </submittedName>
</protein>
<keyword evidence="2" id="KW-1185">Reference proteome</keyword>
<dbReference type="EMBL" id="JBHUKR010000004">
    <property type="protein sequence ID" value="MFD2415490.1"/>
    <property type="molecule type" value="Genomic_DNA"/>
</dbReference>
<organism evidence="1 2">
    <name type="scientific">Amycolatopsis pigmentata</name>
    <dbReference type="NCBI Taxonomy" id="450801"/>
    <lineage>
        <taxon>Bacteria</taxon>
        <taxon>Bacillati</taxon>
        <taxon>Actinomycetota</taxon>
        <taxon>Actinomycetes</taxon>
        <taxon>Pseudonocardiales</taxon>
        <taxon>Pseudonocardiaceae</taxon>
        <taxon>Amycolatopsis</taxon>
    </lineage>
</organism>
<name>A0ABW5FLL0_9PSEU</name>
<reference evidence="2" key="1">
    <citation type="journal article" date="2019" name="Int. J. Syst. Evol. Microbiol.">
        <title>The Global Catalogue of Microorganisms (GCM) 10K type strain sequencing project: providing services to taxonomists for standard genome sequencing and annotation.</title>
        <authorList>
            <consortium name="The Broad Institute Genomics Platform"/>
            <consortium name="The Broad Institute Genome Sequencing Center for Infectious Disease"/>
            <person name="Wu L."/>
            <person name="Ma J."/>
        </authorList>
    </citation>
    <scope>NUCLEOTIDE SEQUENCE [LARGE SCALE GENOMIC DNA]</scope>
    <source>
        <strain evidence="2">CGMCC 4.7645</strain>
    </source>
</reference>
<evidence type="ECO:0000313" key="1">
    <source>
        <dbReference type="EMBL" id="MFD2415490.1"/>
    </source>
</evidence>
<evidence type="ECO:0000313" key="2">
    <source>
        <dbReference type="Proteomes" id="UP001597417"/>
    </source>
</evidence>
<dbReference type="Proteomes" id="UP001597417">
    <property type="component" value="Unassembled WGS sequence"/>
</dbReference>
<sequence length="61" mass="7064">MLPLLRLRYRGSAHHWGFGLYLASSQRYENQLLPTGFPIDTPEEAHNALALRRQLTLWSVT</sequence>
<comment type="caution">
    <text evidence="1">The sequence shown here is derived from an EMBL/GenBank/DDBJ whole genome shotgun (WGS) entry which is preliminary data.</text>
</comment>
<accession>A0ABW5FLL0</accession>
<proteinExistence type="predicted"/>
<gene>
    <name evidence="1" type="ORF">ACFSXZ_04020</name>
</gene>